<keyword evidence="7" id="KW-0186">Copper</keyword>
<dbReference type="EMBL" id="JYNV01000214">
    <property type="protein sequence ID" value="KZM22390.1"/>
    <property type="molecule type" value="Genomic_DNA"/>
</dbReference>
<feature type="domain" description="Auxiliary Activity family 9 catalytic" evidence="15">
    <location>
        <begin position="17"/>
        <end position="233"/>
    </location>
</feature>
<organism evidence="16 17">
    <name type="scientific">Didymella rabiei</name>
    <name type="common">Chickpea ascochyta blight fungus</name>
    <name type="synonym">Mycosphaerella rabiei</name>
    <dbReference type="NCBI Taxonomy" id="5454"/>
    <lineage>
        <taxon>Eukaryota</taxon>
        <taxon>Fungi</taxon>
        <taxon>Dikarya</taxon>
        <taxon>Ascomycota</taxon>
        <taxon>Pezizomycotina</taxon>
        <taxon>Dothideomycetes</taxon>
        <taxon>Pleosporomycetidae</taxon>
        <taxon>Pleosporales</taxon>
        <taxon>Pleosporineae</taxon>
        <taxon>Didymellaceae</taxon>
        <taxon>Ascochyta</taxon>
    </lineage>
</organism>
<evidence type="ECO:0000256" key="2">
    <source>
        <dbReference type="ARBA" id="ARBA00004613"/>
    </source>
</evidence>
<reference evidence="16 17" key="1">
    <citation type="journal article" date="2016" name="Sci. Rep.">
        <title>Draft genome sequencing and secretome analysis of fungal phytopathogen Ascochyta rabiei provides insight into the necrotrophic effector repertoire.</title>
        <authorList>
            <person name="Verma S."/>
            <person name="Gazara R.K."/>
            <person name="Nizam S."/>
            <person name="Parween S."/>
            <person name="Chattopadhyay D."/>
            <person name="Verma P.K."/>
        </authorList>
    </citation>
    <scope>NUCLEOTIDE SEQUENCE [LARGE SCALE GENOMIC DNA]</scope>
    <source>
        <strain evidence="16 17">ArDII</strain>
    </source>
</reference>
<comment type="similarity">
    <text evidence="12">Belongs to the polysaccharide monooxygenase AA9 family.</text>
</comment>
<proteinExistence type="inferred from homology"/>
<dbReference type="GO" id="GO:0030245">
    <property type="term" value="P:cellulose catabolic process"/>
    <property type="evidence" value="ECO:0007669"/>
    <property type="project" value="UniProtKB-KW"/>
</dbReference>
<evidence type="ECO:0000256" key="6">
    <source>
        <dbReference type="ARBA" id="ARBA00023002"/>
    </source>
</evidence>
<keyword evidence="11" id="KW-0624">Polysaccharide degradation</keyword>
<evidence type="ECO:0000259" key="15">
    <source>
        <dbReference type="Pfam" id="PF03443"/>
    </source>
</evidence>
<evidence type="ECO:0000256" key="7">
    <source>
        <dbReference type="ARBA" id="ARBA00023008"/>
    </source>
</evidence>
<dbReference type="AlphaFoldDB" id="A0A163CDV9"/>
<evidence type="ECO:0000256" key="14">
    <source>
        <dbReference type="ARBA" id="ARBA00047174"/>
    </source>
</evidence>
<name>A0A163CDV9_DIDRA</name>
<dbReference type="GO" id="GO:0004497">
    <property type="term" value="F:monooxygenase activity"/>
    <property type="evidence" value="ECO:0007669"/>
    <property type="project" value="UniProtKB-KW"/>
</dbReference>
<protein>
    <recommendedName>
        <fullName evidence="14">lytic cellulose monooxygenase (C4-dehydrogenating)</fullName>
        <ecNumber evidence="14">1.14.99.56</ecNumber>
    </recommendedName>
</protein>
<dbReference type="PANTHER" id="PTHR33353">
    <property type="entry name" value="PUTATIVE (AFU_ORTHOLOGUE AFUA_1G12560)-RELATED"/>
    <property type="match status" value="1"/>
</dbReference>
<evidence type="ECO:0000256" key="9">
    <source>
        <dbReference type="ARBA" id="ARBA00023157"/>
    </source>
</evidence>
<evidence type="ECO:0000256" key="11">
    <source>
        <dbReference type="ARBA" id="ARBA00023326"/>
    </source>
</evidence>
<dbReference type="InterPro" id="IPR049892">
    <property type="entry name" value="AA9"/>
</dbReference>
<dbReference type="InterPro" id="IPR005103">
    <property type="entry name" value="AA9_LPMO"/>
</dbReference>
<keyword evidence="16" id="KW-0378">Hydrolase</keyword>
<dbReference type="CDD" id="cd21175">
    <property type="entry name" value="LPMO_AA9"/>
    <property type="match status" value="1"/>
</dbReference>
<dbReference type="OrthoDB" id="4849160at2759"/>
<dbReference type="STRING" id="5454.A0A163CDV9"/>
<evidence type="ECO:0000313" key="16">
    <source>
        <dbReference type="EMBL" id="KZM22390.1"/>
    </source>
</evidence>
<accession>A0A163CDV9</accession>
<evidence type="ECO:0000313" key="17">
    <source>
        <dbReference type="Proteomes" id="UP000076837"/>
    </source>
</evidence>
<dbReference type="PANTHER" id="PTHR33353:SF6">
    <property type="entry name" value="ENDOGLUCANASE IV"/>
    <property type="match status" value="1"/>
</dbReference>
<sequence length="246" mass="25861">MKYIAVALALATAVAGHGYVNNATIGNKPYTFYQPYQDPYTSPAPQRISREVQGNGPITDVTSADLQCGGYTEGGIVGSKPAALHAEVAAGSAVDLYWTLWPDSHVGPTVTYMAKCPDAGCNNWMPSATAVWFKVQQTGRTGTSNTWGATPLMKAGGVVTYTVPKCIPSGNYLVRHEIIALHSAYSYPGAQFYPGCHQLKVTGGGSKSPSGLVAFPGAYKGSDAGITYDSYKAQAYTVPGPALFTC</sequence>
<dbReference type="EC" id="1.14.99.56" evidence="14"/>
<evidence type="ECO:0000256" key="4">
    <source>
        <dbReference type="ARBA" id="ARBA00022723"/>
    </source>
</evidence>
<comment type="caution">
    <text evidence="16">The sequence shown here is derived from an EMBL/GenBank/DDBJ whole genome shotgun (WGS) entry which is preliminary data.</text>
</comment>
<keyword evidence="10" id="KW-0119">Carbohydrate metabolism</keyword>
<dbReference type="Gene3D" id="2.70.50.70">
    <property type="match status" value="1"/>
</dbReference>
<evidence type="ECO:0000256" key="3">
    <source>
        <dbReference type="ARBA" id="ARBA00022525"/>
    </source>
</evidence>
<gene>
    <name evidence="16" type="ORF">ST47_g6432</name>
</gene>
<evidence type="ECO:0000256" key="12">
    <source>
        <dbReference type="ARBA" id="ARBA00044502"/>
    </source>
</evidence>
<evidence type="ECO:0000256" key="10">
    <source>
        <dbReference type="ARBA" id="ARBA00023277"/>
    </source>
</evidence>
<dbReference type="GO" id="GO:0005576">
    <property type="term" value="C:extracellular region"/>
    <property type="evidence" value="ECO:0007669"/>
    <property type="project" value="UniProtKB-SubCell"/>
</dbReference>
<evidence type="ECO:0000256" key="5">
    <source>
        <dbReference type="ARBA" id="ARBA00023001"/>
    </source>
</evidence>
<keyword evidence="4" id="KW-0479">Metal-binding</keyword>
<keyword evidence="6" id="KW-0560">Oxidoreductase</keyword>
<evidence type="ECO:0000256" key="1">
    <source>
        <dbReference type="ARBA" id="ARBA00001973"/>
    </source>
</evidence>
<evidence type="ECO:0000256" key="13">
    <source>
        <dbReference type="ARBA" id="ARBA00045077"/>
    </source>
</evidence>
<comment type="subcellular location">
    <subcellularLocation>
        <location evidence="2">Secreted</location>
    </subcellularLocation>
</comment>
<dbReference type="Proteomes" id="UP000076837">
    <property type="component" value="Unassembled WGS sequence"/>
</dbReference>
<dbReference type="GO" id="GO:0016787">
    <property type="term" value="F:hydrolase activity"/>
    <property type="evidence" value="ECO:0007669"/>
    <property type="project" value="UniProtKB-KW"/>
</dbReference>
<keyword evidence="5" id="KW-0136">Cellulose degradation</keyword>
<keyword evidence="3" id="KW-0964">Secreted</keyword>
<keyword evidence="17" id="KW-1185">Reference proteome</keyword>
<dbReference type="GO" id="GO:0046872">
    <property type="term" value="F:metal ion binding"/>
    <property type="evidence" value="ECO:0007669"/>
    <property type="project" value="UniProtKB-KW"/>
</dbReference>
<dbReference type="Pfam" id="PF03443">
    <property type="entry name" value="AA9"/>
    <property type="match status" value="1"/>
</dbReference>
<keyword evidence="9" id="KW-1015">Disulfide bond</keyword>
<comment type="cofactor">
    <cofactor evidence="1">
        <name>Cu(2+)</name>
        <dbReference type="ChEBI" id="CHEBI:29036"/>
    </cofactor>
</comment>
<keyword evidence="8" id="KW-0503">Monooxygenase</keyword>
<evidence type="ECO:0000256" key="8">
    <source>
        <dbReference type="ARBA" id="ARBA00023033"/>
    </source>
</evidence>
<comment type="catalytic activity">
    <reaction evidence="13">
        <text>[(1-&gt;4)-beta-D-glucosyl]n+m + reduced acceptor + O2 = 4-dehydro-beta-D-glucosyl-[(1-&gt;4)-beta-D-glucosyl]n-1 + [(1-&gt;4)-beta-D-glucosyl]m + acceptor + H2O.</text>
        <dbReference type="EC" id="1.14.99.56"/>
    </reaction>
</comment>